<accession>A0A2C9WFE4</accession>
<protein>
    <recommendedName>
        <fullName evidence="4">DUF789 domain-containing protein</fullName>
    </recommendedName>
</protein>
<evidence type="ECO:0000256" key="1">
    <source>
        <dbReference type="SAM" id="MobiDB-lite"/>
    </source>
</evidence>
<evidence type="ECO:0008006" key="4">
    <source>
        <dbReference type="Google" id="ProtNLM"/>
    </source>
</evidence>
<dbReference type="PANTHER" id="PTHR31343:SF29">
    <property type="entry name" value="DUF789 DOMAIN-CONTAINING PROTEIN"/>
    <property type="match status" value="1"/>
</dbReference>
<comment type="caution">
    <text evidence="2">The sequence shown here is derived from an EMBL/GenBank/DDBJ whole genome shotgun (WGS) entry which is preliminary data.</text>
</comment>
<dbReference type="EMBL" id="CM004388">
    <property type="protein sequence ID" value="OAY57715.1"/>
    <property type="molecule type" value="Genomic_DNA"/>
</dbReference>
<feature type="compositionally biased region" description="Polar residues" evidence="1">
    <location>
        <begin position="153"/>
        <end position="168"/>
    </location>
</feature>
<dbReference type="STRING" id="3983.A0A2C9WFE4"/>
<evidence type="ECO:0000313" key="2">
    <source>
        <dbReference type="EMBL" id="OAY57715.1"/>
    </source>
</evidence>
<dbReference type="OrthoDB" id="1896065at2759"/>
<gene>
    <name evidence="2" type="ORF">MANES_02G118100v8</name>
</gene>
<dbReference type="Proteomes" id="UP000091857">
    <property type="component" value="Chromosome 2"/>
</dbReference>
<feature type="region of interest" description="Disordered" evidence="1">
    <location>
        <begin position="138"/>
        <end position="168"/>
    </location>
</feature>
<reference evidence="3" key="1">
    <citation type="journal article" date="2016" name="Nat. Biotechnol.">
        <title>Sequencing wild and cultivated cassava and related species reveals extensive interspecific hybridization and genetic diversity.</title>
        <authorList>
            <person name="Bredeson J.V."/>
            <person name="Lyons J.B."/>
            <person name="Prochnik S.E."/>
            <person name="Wu G.A."/>
            <person name="Ha C.M."/>
            <person name="Edsinger-Gonzales E."/>
            <person name="Grimwood J."/>
            <person name="Schmutz J."/>
            <person name="Rabbi I.Y."/>
            <person name="Egesi C."/>
            <person name="Nauluvula P."/>
            <person name="Lebot V."/>
            <person name="Ndunguru J."/>
            <person name="Mkamilo G."/>
            <person name="Bart R.S."/>
            <person name="Setter T.L."/>
            <person name="Gleadow R.M."/>
            <person name="Kulakow P."/>
            <person name="Ferguson M.E."/>
            <person name="Rounsley S."/>
            <person name="Rokhsar D.S."/>
        </authorList>
    </citation>
    <scope>NUCLEOTIDE SEQUENCE [LARGE SCALE GENOMIC DNA]</scope>
    <source>
        <strain evidence="3">cv. AM560-2</strain>
    </source>
</reference>
<dbReference type="Pfam" id="PF05623">
    <property type="entry name" value="DUF789"/>
    <property type="match status" value="1"/>
</dbReference>
<organism evidence="2 3">
    <name type="scientific">Manihot esculenta</name>
    <name type="common">Cassava</name>
    <name type="synonym">Jatropha manihot</name>
    <dbReference type="NCBI Taxonomy" id="3983"/>
    <lineage>
        <taxon>Eukaryota</taxon>
        <taxon>Viridiplantae</taxon>
        <taxon>Streptophyta</taxon>
        <taxon>Embryophyta</taxon>
        <taxon>Tracheophyta</taxon>
        <taxon>Spermatophyta</taxon>
        <taxon>Magnoliopsida</taxon>
        <taxon>eudicotyledons</taxon>
        <taxon>Gunneridae</taxon>
        <taxon>Pentapetalae</taxon>
        <taxon>rosids</taxon>
        <taxon>fabids</taxon>
        <taxon>Malpighiales</taxon>
        <taxon>Euphorbiaceae</taxon>
        <taxon>Crotonoideae</taxon>
        <taxon>Manihoteae</taxon>
        <taxon>Manihot</taxon>
    </lineage>
</organism>
<sequence>MNLRLKKKKEKLKKEKQRIAMSSPSTRLQSNLERFLQCVTPVVPSRFLPQSCIHDLTSSWQPPGSKDMVEYFTLGDLWDCYDEWSAYGSGTQVLLNKGESVMQYYVPYLSAIQIYSNKAALAFRNLNPGEHIDAVEFESDSWSDDSTNDKLSRSLSNNSSQTWETSSEDLSVDHEGSLLTMERFGYLYLQYFETSSPCWRIPLIEKITELARNHPGLMTLKNVDLSPASWMAVAWYPIYHIPTKRNEKDLSTSFLTYHTLSSSFQDCGNEHADMLDSIEATRIKPKDDSSGGISLPPFGMANYKLQGDLWVKPETSDLERIIYLRSAADSWLKQLDVYHHDYNFFTSHSTV</sequence>
<keyword evidence="3" id="KW-1185">Reference proteome</keyword>
<dbReference type="Gramene" id="Manes.02G118100.4.v8.1">
    <property type="protein sequence ID" value="Manes.02G118100.4.v8.1.CDS"/>
    <property type="gene ID" value="Manes.02G118100.v8.1"/>
</dbReference>
<evidence type="ECO:0000313" key="3">
    <source>
        <dbReference type="Proteomes" id="UP000091857"/>
    </source>
</evidence>
<dbReference type="AlphaFoldDB" id="A0A2C9WFE4"/>
<proteinExistence type="predicted"/>
<dbReference type="PANTHER" id="PTHR31343">
    <property type="entry name" value="T15D22.8"/>
    <property type="match status" value="1"/>
</dbReference>
<dbReference type="InterPro" id="IPR008507">
    <property type="entry name" value="DUF789"/>
</dbReference>
<name>A0A2C9WFE4_MANES</name>